<reference evidence="11 12" key="1">
    <citation type="journal article" date="2015" name="Genome Announc.">
        <title>Complete Genome Sequence of the Type Strain Corynebacterium mustelae DSM 45274, Isolated from Various Tissues of a Male Ferret with Lethal Sepsis.</title>
        <authorList>
            <person name="Ruckert C."/>
            <person name="Eimer J."/>
            <person name="Winkler A."/>
            <person name="Tauch A."/>
        </authorList>
    </citation>
    <scope>NUCLEOTIDE SEQUENCE [LARGE SCALE GENOMIC DNA]</scope>
    <source>
        <strain evidence="11 12">DSM 45274</strain>
    </source>
</reference>
<dbReference type="InterPro" id="IPR000620">
    <property type="entry name" value="EamA_dom"/>
</dbReference>
<keyword evidence="5 9" id="KW-0812">Transmembrane</keyword>
<keyword evidence="4" id="KW-1003">Cell membrane</keyword>
<evidence type="ECO:0000256" key="3">
    <source>
        <dbReference type="ARBA" id="ARBA00022448"/>
    </source>
</evidence>
<dbReference type="PANTHER" id="PTHR22911:SF137">
    <property type="entry name" value="SOLUTE CARRIER FAMILY 35 MEMBER G2-RELATED"/>
    <property type="match status" value="1"/>
</dbReference>
<protein>
    <submittedName>
        <fullName evidence="11">RarD protein</fullName>
    </submittedName>
</protein>
<feature type="transmembrane region" description="Helical" evidence="9">
    <location>
        <begin position="171"/>
        <end position="191"/>
    </location>
</feature>
<dbReference type="NCBIfam" id="TIGR00688">
    <property type="entry name" value="rarD"/>
    <property type="match status" value="1"/>
</dbReference>
<keyword evidence="6 9" id="KW-1133">Transmembrane helix</keyword>
<dbReference type="SUPFAM" id="SSF103481">
    <property type="entry name" value="Multidrug resistance efflux transporter EmrE"/>
    <property type="match status" value="2"/>
</dbReference>
<evidence type="ECO:0000256" key="1">
    <source>
        <dbReference type="ARBA" id="ARBA00004651"/>
    </source>
</evidence>
<keyword evidence="12" id="KW-1185">Reference proteome</keyword>
<feature type="domain" description="EamA" evidence="10">
    <location>
        <begin position="4"/>
        <end position="136"/>
    </location>
</feature>
<proteinExistence type="inferred from homology"/>
<feature type="compositionally biased region" description="Pro residues" evidence="8">
    <location>
        <begin position="312"/>
        <end position="322"/>
    </location>
</feature>
<feature type="compositionally biased region" description="Basic and acidic residues" evidence="8">
    <location>
        <begin position="299"/>
        <end position="311"/>
    </location>
</feature>
<feature type="transmembrane region" description="Helical" evidence="9">
    <location>
        <begin position="259"/>
        <end position="277"/>
    </location>
</feature>
<feature type="region of interest" description="Disordered" evidence="8">
    <location>
        <begin position="287"/>
        <end position="322"/>
    </location>
</feature>
<feature type="transmembrane region" description="Helical" evidence="9">
    <location>
        <begin position="91"/>
        <end position="113"/>
    </location>
</feature>
<gene>
    <name evidence="11" type="ORF">CMUST_10495</name>
</gene>
<evidence type="ECO:0000256" key="9">
    <source>
        <dbReference type="SAM" id="Phobius"/>
    </source>
</evidence>
<feature type="transmembrane region" description="Helical" evidence="9">
    <location>
        <begin position="39"/>
        <end position="57"/>
    </location>
</feature>
<dbReference type="PATRIC" id="fig|571915.4.peg.2234"/>
<organism evidence="11 12">
    <name type="scientific">Corynebacterium mustelae</name>
    <dbReference type="NCBI Taxonomy" id="571915"/>
    <lineage>
        <taxon>Bacteria</taxon>
        <taxon>Bacillati</taxon>
        <taxon>Actinomycetota</taxon>
        <taxon>Actinomycetes</taxon>
        <taxon>Mycobacteriales</taxon>
        <taxon>Corynebacteriaceae</taxon>
        <taxon>Corynebacterium</taxon>
    </lineage>
</organism>
<keyword evidence="3" id="KW-0813">Transport</keyword>
<dbReference type="Pfam" id="PF00892">
    <property type="entry name" value="EamA"/>
    <property type="match status" value="1"/>
</dbReference>
<feature type="transmembrane region" description="Helical" evidence="9">
    <location>
        <begin position="144"/>
        <end position="159"/>
    </location>
</feature>
<sequence length="322" mass="34650">MLPMVFALAAYLLWGLFPAFFPLLEPASPVEIIAHRITWTAVIMAGVVFVTGGFRQLRHASLSLWLHIAAAGGLIAVNWLVYVIAVNSSHVADAALGYFINPLVNVLLGIMFLHERLRPAQVASIAIAATAVAILTLLAGQPPIVALVLAFSFGFYGLVKKRIPLPASTSLAAETLVLAPVAIGYIVVIEATGTGTFTGFGCGHSTLLISAGLVTAVPLLLFGMAAKQVPLSTIGMLQYITPTMQMLWAVFVTREHIEPIRWVAFGIIWVAVILFLFDTYRHRRVPRPANKASASSEPDEPRTDSMPHLGEEPPPPPPPGRR</sequence>
<dbReference type="InterPro" id="IPR037185">
    <property type="entry name" value="EmrE-like"/>
</dbReference>
<dbReference type="InterPro" id="IPR004626">
    <property type="entry name" value="RarD"/>
</dbReference>
<evidence type="ECO:0000259" key="10">
    <source>
        <dbReference type="Pfam" id="PF00892"/>
    </source>
</evidence>
<dbReference type="GO" id="GO:0005886">
    <property type="term" value="C:plasma membrane"/>
    <property type="evidence" value="ECO:0007669"/>
    <property type="project" value="UniProtKB-SubCell"/>
</dbReference>
<feature type="transmembrane region" description="Helical" evidence="9">
    <location>
        <begin position="197"/>
        <end position="222"/>
    </location>
</feature>
<keyword evidence="7 9" id="KW-0472">Membrane</keyword>
<feature type="transmembrane region" description="Helical" evidence="9">
    <location>
        <begin position="64"/>
        <end position="85"/>
    </location>
</feature>
<evidence type="ECO:0000256" key="8">
    <source>
        <dbReference type="SAM" id="MobiDB-lite"/>
    </source>
</evidence>
<comment type="subcellular location">
    <subcellularLocation>
        <location evidence="1">Cell membrane</location>
        <topology evidence="1">Multi-pass membrane protein</topology>
    </subcellularLocation>
</comment>
<dbReference type="Proteomes" id="UP000035199">
    <property type="component" value="Chromosome"/>
</dbReference>
<evidence type="ECO:0000313" key="12">
    <source>
        <dbReference type="Proteomes" id="UP000035199"/>
    </source>
</evidence>
<evidence type="ECO:0000313" key="11">
    <source>
        <dbReference type="EMBL" id="AKK06415.1"/>
    </source>
</evidence>
<dbReference type="EMBL" id="CP011542">
    <property type="protein sequence ID" value="AKK06415.1"/>
    <property type="molecule type" value="Genomic_DNA"/>
</dbReference>
<dbReference type="PANTHER" id="PTHR22911">
    <property type="entry name" value="ACYL-MALONYL CONDENSING ENZYME-RELATED"/>
    <property type="match status" value="1"/>
</dbReference>
<dbReference type="STRING" id="571915.CMUST_10495"/>
<accession>A0A0G3H0X8</accession>
<dbReference type="AlphaFoldDB" id="A0A0G3H0X8"/>
<dbReference type="KEGG" id="cmv:CMUST_10495"/>
<evidence type="ECO:0000256" key="5">
    <source>
        <dbReference type="ARBA" id="ARBA00022692"/>
    </source>
</evidence>
<name>A0A0G3H0X8_9CORY</name>
<evidence type="ECO:0000256" key="4">
    <source>
        <dbReference type="ARBA" id="ARBA00022475"/>
    </source>
</evidence>
<evidence type="ECO:0000256" key="6">
    <source>
        <dbReference type="ARBA" id="ARBA00022989"/>
    </source>
</evidence>
<evidence type="ECO:0000256" key="2">
    <source>
        <dbReference type="ARBA" id="ARBA00007362"/>
    </source>
</evidence>
<evidence type="ECO:0000256" key="7">
    <source>
        <dbReference type="ARBA" id="ARBA00023136"/>
    </source>
</evidence>
<comment type="similarity">
    <text evidence="2">Belongs to the EamA transporter family.</text>
</comment>
<reference evidence="12" key="2">
    <citation type="submission" date="2015-05" db="EMBL/GenBank/DDBJ databases">
        <title>Complete genome sequence of Corynebacterium mustelae DSM 45274, isolated from various tissues of a male ferret with lethal sepsis.</title>
        <authorList>
            <person name="Ruckert C."/>
            <person name="Albersmeier A."/>
            <person name="Winkler A."/>
            <person name="Tauch A."/>
        </authorList>
    </citation>
    <scope>NUCLEOTIDE SEQUENCE [LARGE SCALE GENOMIC DNA]</scope>
    <source>
        <strain evidence="12">DSM 45274</strain>
    </source>
</reference>